<evidence type="ECO:0000256" key="8">
    <source>
        <dbReference type="HAMAP-Rule" id="MF_00134"/>
    </source>
</evidence>
<feature type="domain" description="Indole-3-glycerol phosphate synthase" evidence="9">
    <location>
        <begin position="6"/>
        <end position="258"/>
    </location>
</feature>
<evidence type="ECO:0000256" key="6">
    <source>
        <dbReference type="ARBA" id="ARBA00023141"/>
    </source>
</evidence>
<evidence type="ECO:0000256" key="2">
    <source>
        <dbReference type="ARBA" id="ARBA00004696"/>
    </source>
</evidence>
<comment type="similarity">
    <text evidence="8">Belongs to the TrpC family.</text>
</comment>
<evidence type="ECO:0000259" key="9">
    <source>
        <dbReference type="Pfam" id="PF00218"/>
    </source>
</evidence>
<dbReference type="InterPro" id="IPR045186">
    <property type="entry name" value="Indole-3-glycerol_P_synth"/>
</dbReference>
<accession>A0AAU7C9W4</accession>
<dbReference type="EMBL" id="CP155447">
    <property type="protein sequence ID" value="XBH01905.1"/>
    <property type="molecule type" value="Genomic_DNA"/>
</dbReference>
<keyword evidence="4 8" id="KW-0210">Decarboxylase</keyword>
<dbReference type="GO" id="GO:0004640">
    <property type="term" value="F:phosphoribosylanthranilate isomerase activity"/>
    <property type="evidence" value="ECO:0007669"/>
    <property type="project" value="TreeGrafter"/>
</dbReference>
<evidence type="ECO:0000256" key="7">
    <source>
        <dbReference type="ARBA" id="ARBA00023239"/>
    </source>
</evidence>
<comment type="pathway">
    <text evidence="2 8">Amino-acid biosynthesis; L-tryptophan biosynthesis; L-tryptophan from chorismate: step 4/5.</text>
</comment>
<dbReference type="PROSITE" id="PS00614">
    <property type="entry name" value="IGPS"/>
    <property type="match status" value="1"/>
</dbReference>
<keyword evidence="6 8" id="KW-0057">Aromatic amino acid biosynthesis</keyword>
<keyword evidence="3 8" id="KW-0028">Amino-acid biosynthesis</keyword>
<dbReference type="InterPro" id="IPR001468">
    <property type="entry name" value="Indole-3-GlycerolPSynthase_CS"/>
</dbReference>
<dbReference type="RefSeq" id="WP_406694651.1">
    <property type="nucleotide sequence ID" value="NZ_CP155447.1"/>
</dbReference>
<evidence type="ECO:0000313" key="10">
    <source>
        <dbReference type="EMBL" id="XBH01905.1"/>
    </source>
</evidence>
<dbReference type="AlphaFoldDB" id="A0AAU7C9W4"/>
<organism evidence="10">
    <name type="scientific">Singulisphaera sp. Ch08</name>
    <dbReference type="NCBI Taxonomy" id="3120278"/>
    <lineage>
        <taxon>Bacteria</taxon>
        <taxon>Pseudomonadati</taxon>
        <taxon>Planctomycetota</taxon>
        <taxon>Planctomycetia</taxon>
        <taxon>Isosphaerales</taxon>
        <taxon>Isosphaeraceae</taxon>
        <taxon>Singulisphaera</taxon>
    </lineage>
</organism>
<dbReference type="CDD" id="cd00331">
    <property type="entry name" value="IGPS"/>
    <property type="match status" value="1"/>
</dbReference>
<dbReference type="GO" id="GO:0004425">
    <property type="term" value="F:indole-3-glycerol-phosphate synthase activity"/>
    <property type="evidence" value="ECO:0007669"/>
    <property type="project" value="UniProtKB-UniRule"/>
</dbReference>
<evidence type="ECO:0000256" key="1">
    <source>
        <dbReference type="ARBA" id="ARBA00001633"/>
    </source>
</evidence>
<keyword evidence="5 8" id="KW-0822">Tryptophan biosynthesis</keyword>
<dbReference type="FunFam" id="3.20.20.70:FF:000024">
    <property type="entry name" value="Indole-3-glycerol phosphate synthase"/>
    <property type="match status" value="1"/>
</dbReference>
<proteinExistence type="inferred from homology"/>
<evidence type="ECO:0000256" key="3">
    <source>
        <dbReference type="ARBA" id="ARBA00022605"/>
    </source>
</evidence>
<dbReference type="InterPro" id="IPR013785">
    <property type="entry name" value="Aldolase_TIM"/>
</dbReference>
<protein>
    <recommendedName>
        <fullName evidence="8">Indole-3-glycerol phosphate synthase</fullName>
        <shortName evidence="8">IGPS</shortName>
        <ecNumber evidence="8">4.1.1.48</ecNumber>
    </recommendedName>
</protein>
<evidence type="ECO:0000256" key="5">
    <source>
        <dbReference type="ARBA" id="ARBA00022822"/>
    </source>
</evidence>
<comment type="catalytic activity">
    <reaction evidence="1 8">
        <text>1-(2-carboxyphenylamino)-1-deoxy-D-ribulose 5-phosphate + H(+) = (1S,2R)-1-C-(indol-3-yl)glycerol 3-phosphate + CO2 + H2O</text>
        <dbReference type="Rhea" id="RHEA:23476"/>
        <dbReference type="ChEBI" id="CHEBI:15377"/>
        <dbReference type="ChEBI" id="CHEBI:15378"/>
        <dbReference type="ChEBI" id="CHEBI:16526"/>
        <dbReference type="ChEBI" id="CHEBI:58613"/>
        <dbReference type="ChEBI" id="CHEBI:58866"/>
        <dbReference type="EC" id="4.1.1.48"/>
    </reaction>
</comment>
<reference evidence="10" key="1">
    <citation type="submission" date="2024-05" db="EMBL/GenBank/DDBJ databases">
        <title>Planctomycetes of the genus Singulisphaera possess chitinolytic capabilities.</title>
        <authorList>
            <person name="Ivanova A."/>
        </authorList>
    </citation>
    <scope>NUCLEOTIDE SEQUENCE</scope>
    <source>
        <strain evidence="10">Ch08T</strain>
    </source>
</reference>
<dbReference type="GO" id="GO:0000162">
    <property type="term" value="P:L-tryptophan biosynthetic process"/>
    <property type="evidence" value="ECO:0007669"/>
    <property type="project" value="UniProtKB-UniRule"/>
</dbReference>
<sequence length="276" mass="29667">MAESILDEIVASKRREVAAARLRMPLQEMEDQAASAPPVRDFRAALAGPGPIQLIAEVKKASPSAKVIRADFDPIAIARAYQGHGAACLSVLTDVPFFQGHLSYLARIRASVAIPLLRKDFIIDEYQVVEARLAGADAILLIAEILDDETLARLLARARGLGMAALVEFHEEANLPRVLASGADLVGINNRDLRRFVTDLDLTLRLRPQIPPDVLLVSESGIRTRADVERLEAAGVSAILVGESLMRADDIGLAVEQLLGLTPETKPAQDPAIPAG</sequence>
<dbReference type="PANTHER" id="PTHR22854:SF2">
    <property type="entry name" value="INDOLE-3-GLYCEROL-PHOSPHATE SYNTHASE"/>
    <property type="match status" value="1"/>
</dbReference>
<dbReference type="NCBIfam" id="NF001377">
    <property type="entry name" value="PRK00278.2-4"/>
    <property type="match status" value="1"/>
</dbReference>
<name>A0AAU7C9W4_9BACT</name>
<dbReference type="EC" id="4.1.1.48" evidence="8"/>
<dbReference type="InterPro" id="IPR011060">
    <property type="entry name" value="RibuloseP-bd_barrel"/>
</dbReference>
<dbReference type="HAMAP" id="MF_00134_B">
    <property type="entry name" value="IGPS_B"/>
    <property type="match status" value="1"/>
</dbReference>
<dbReference type="PANTHER" id="PTHR22854">
    <property type="entry name" value="TRYPTOPHAN BIOSYNTHESIS PROTEIN"/>
    <property type="match status" value="1"/>
</dbReference>
<gene>
    <name evidence="8 10" type="primary">trpC</name>
    <name evidence="10" type="ORF">V5E97_26695</name>
</gene>
<keyword evidence="7 8" id="KW-0456">Lyase</keyword>
<evidence type="ECO:0000256" key="4">
    <source>
        <dbReference type="ARBA" id="ARBA00022793"/>
    </source>
</evidence>
<dbReference type="Gene3D" id="3.20.20.70">
    <property type="entry name" value="Aldolase class I"/>
    <property type="match status" value="1"/>
</dbReference>
<dbReference type="Pfam" id="PF00218">
    <property type="entry name" value="IGPS"/>
    <property type="match status" value="1"/>
</dbReference>
<dbReference type="SUPFAM" id="SSF51366">
    <property type="entry name" value="Ribulose-phoshate binding barrel"/>
    <property type="match status" value="1"/>
</dbReference>
<dbReference type="NCBIfam" id="NF001373">
    <property type="entry name" value="PRK00278.1-6"/>
    <property type="match status" value="1"/>
</dbReference>
<dbReference type="InterPro" id="IPR013798">
    <property type="entry name" value="Indole-3-glycerol_P_synth_dom"/>
</dbReference>